<reference evidence="1" key="1">
    <citation type="submission" date="2014-11" db="EMBL/GenBank/DDBJ databases">
        <authorList>
            <person name="Amaro Gonzalez C."/>
        </authorList>
    </citation>
    <scope>NUCLEOTIDE SEQUENCE</scope>
</reference>
<sequence length="86" mass="9592">MKEGHLSAASVCTRTGYLPFNLKRQIHSSLFSLSLSHPLIPSLFYRSHSFTPLPDVFILFRVFLSVSSLLPSCLLKSASDLNVRTP</sequence>
<reference evidence="1" key="2">
    <citation type="journal article" date="2015" name="Fish Shellfish Immunol.">
        <title>Early steps in the European eel (Anguilla anguilla)-Vibrio vulnificus interaction in the gills: Role of the RtxA13 toxin.</title>
        <authorList>
            <person name="Callol A."/>
            <person name="Pajuelo D."/>
            <person name="Ebbesson L."/>
            <person name="Teles M."/>
            <person name="MacKenzie S."/>
            <person name="Amaro C."/>
        </authorList>
    </citation>
    <scope>NUCLEOTIDE SEQUENCE</scope>
</reference>
<accession>A0A0E9X1B4</accession>
<dbReference type="AlphaFoldDB" id="A0A0E9X1B4"/>
<name>A0A0E9X1B4_ANGAN</name>
<organism evidence="1">
    <name type="scientific">Anguilla anguilla</name>
    <name type="common">European freshwater eel</name>
    <name type="synonym">Muraena anguilla</name>
    <dbReference type="NCBI Taxonomy" id="7936"/>
    <lineage>
        <taxon>Eukaryota</taxon>
        <taxon>Metazoa</taxon>
        <taxon>Chordata</taxon>
        <taxon>Craniata</taxon>
        <taxon>Vertebrata</taxon>
        <taxon>Euteleostomi</taxon>
        <taxon>Actinopterygii</taxon>
        <taxon>Neopterygii</taxon>
        <taxon>Teleostei</taxon>
        <taxon>Anguilliformes</taxon>
        <taxon>Anguillidae</taxon>
        <taxon>Anguilla</taxon>
    </lineage>
</organism>
<proteinExistence type="predicted"/>
<evidence type="ECO:0000313" key="1">
    <source>
        <dbReference type="EMBL" id="JAH95483.1"/>
    </source>
</evidence>
<protein>
    <submittedName>
        <fullName evidence="1">Uncharacterized protein</fullName>
    </submittedName>
</protein>
<dbReference type="EMBL" id="GBXM01013094">
    <property type="protein sequence ID" value="JAH95483.1"/>
    <property type="molecule type" value="Transcribed_RNA"/>
</dbReference>